<dbReference type="InterPro" id="IPR041118">
    <property type="entry name" value="Rx_N"/>
</dbReference>
<keyword evidence="3" id="KW-0547">Nucleotide-binding</keyword>
<dbReference type="Pfam" id="PF18052">
    <property type="entry name" value="Rx_N"/>
    <property type="match status" value="1"/>
</dbReference>
<dbReference type="GO" id="GO:0005524">
    <property type="term" value="F:ATP binding"/>
    <property type="evidence" value="ECO:0007669"/>
    <property type="project" value="UniProtKB-KW"/>
</dbReference>
<dbReference type="Gene3D" id="3.80.10.10">
    <property type="entry name" value="Ribonuclease Inhibitor"/>
    <property type="match status" value="3"/>
</dbReference>
<evidence type="ECO:0000256" key="2">
    <source>
        <dbReference type="ARBA" id="ARBA00022737"/>
    </source>
</evidence>
<sequence>MLFPPLLFFFKLVICCHRLLLHSSNISSFYNQTKTPKMADGVLSNVVGDIITKLGSRALHEIGLWWGLKGELKKLEATVSSIRNVLLDAEEQQKLNRQVKGWLERLEEVVYDADDLVDDFATEALRRRVMTGNRMTKEVSLFFSSSNQLVYGFKMGHKVKAIRERLADIEADRKFNLEVRTDQESIVWRDQTTSSLPEVVIGREGDKKAITELVLSSNGEECVSVLSIVGIGGLGKTTLAQIILNDELIKNSFEPRIWVCVSEPFDVKMTVGKILESATGNRSEDLGLEALKSRLENIISGKKYLLVLDDVWNENREKWQNLKRLLVGGSSGSKILITTRSKKVADISSTMAPHVLEGLSPDESWSLFLHVALEGQEPKHANVREMGKEILKKCHGVPLAIKTIASLLYAKNPETEWLPFLTKELSRISQDGNDIMPTLKLSYDHLPSHLKHCFAYCAIYPKDYVIDVKTLIHLWVAQGFIESSSTSDCLEDIGLEYFMKLWWRSFFQEVKRDRCGNVKNCKMHDLIHDLAITVGGTRIQLVNSDAPNIDEKTHHIALNLNVAPQKILNNAKKLRSFILFEEHDYDQLFIYKNLKFLHVFRMHLYKIKRVDNSIKMLKYLKYLEIADNQGLKALSNSITDLLNLHVLDVSYCVQLKELPKDIKKLVNLRHLYCEGCYSLTHMPSGLGQLPSLQTLSLFVVAKGHITSRDVGTINELNKLNNLRGRLAIRNLGCVDNEIVNVNLKEKPLLQSLKLSWEESWEDSNVDRDEMAFQNLQPHPNLKELRVLNYGGRRFPSWFSSLTNLVYLCIWNCKRYQHLPPMDRIPSLQYLEIWGVDDLEYMEIEGQPTSFFPSLKTLELYRCPKLKGWQKKKEDDSTALELLQFPCLSYFVCEDCPNLTSIPQFPSLDHSLSLRYASPQLVHQIFTPSISSSSSIIPPLSKLKILRIRDIKELESLPPDGLRNLTCLQRLTIEICPAIKCLPQEMRSLTSLRELNINDCPQLKERCGNRKGADWAFISHIPNIEVDDQRIQREGRYLLDDEASAHQARGIIYLFFTHLKF</sequence>
<reference evidence="11" key="1">
    <citation type="submission" date="2016-02" db="EMBL/GenBank/DDBJ databases">
        <title>WGS assembly of Manihot esculenta.</title>
        <authorList>
            <person name="Bredeson J.V."/>
            <person name="Prochnik S.E."/>
            <person name="Lyons J.B."/>
            <person name="Schmutz J."/>
            <person name="Grimwood J."/>
            <person name="Vrebalov J."/>
            <person name="Bart R.S."/>
            <person name="Amuge T."/>
            <person name="Ferguson M.E."/>
            <person name="Green R."/>
            <person name="Putnam N."/>
            <person name="Stites J."/>
            <person name="Rounsley S."/>
            <person name="Rokhsar D.S."/>
        </authorList>
    </citation>
    <scope>NUCLEOTIDE SEQUENCE [LARGE SCALE GENOMIC DNA]</scope>
    <source>
        <tissue evidence="11">Leaf</tissue>
    </source>
</reference>
<feature type="domain" description="R13L1/DRL21-like LRR repeat region" evidence="10">
    <location>
        <begin position="713"/>
        <end position="833"/>
    </location>
</feature>
<organism evidence="11">
    <name type="scientific">Manihot esculenta</name>
    <name type="common">Cassava</name>
    <name type="synonym">Jatropha manihot</name>
    <dbReference type="NCBI Taxonomy" id="3983"/>
    <lineage>
        <taxon>Eukaryota</taxon>
        <taxon>Viridiplantae</taxon>
        <taxon>Streptophyta</taxon>
        <taxon>Embryophyta</taxon>
        <taxon>Tracheophyta</taxon>
        <taxon>Spermatophyta</taxon>
        <taxon>Magnoliopsida</taxon>
        <taxon>eudicotyledons</taxon>
        <taxon>Gunneridae</taxon>
        <taxon>Pentapetalae</taxon>
        <taxon>rosids</taxon>
        <taxon>fabids</taxon>
        <taxon>Malpighiales</taxon>
        <taxon>Euphorbiaceae</taxon>
        <taxon>Crotonoideae</taxon>
        <taxon>Manihoteae</taxon>
        <taxon>Manihot</taxon>
    </lineage>
</organism>
<dbReference type="PANTHER" id="PTHR36766">
    <property type="entry name" value="PLANT BROAD-SPECTRUM MILDEW RESISTANCE PROTEIN RPW8"/>
    <property type="match status" value="1"/>
</dbReference>
<dbReference type="EMBL" id="CM004393">
    <property type="protein sequence ID" value="OAY45259.1"/>
    <property type="molecule type" value="Genomic_DNA"/>
</dbReference>
<dbReference type="SUPFAM" id="SSF52540">
    <property type="entry name" value="P-loop containing nucleoside triphosphate hydrolases"/>
    <property type="match status" value="1"/>
</dbReference>
<dbReference type="CDD" id="cd14798">
    <property type="entry name" value="RX-CC_like"/>
    <property type="match status" value="1"/>
</dbReference>
<dbReference type="Gene3D" id="1.20.5.4130">
    <property type="match status" value="1"/>
</dbReference>
<dbReference type="InterPro" id="IPR038005">
    <property type="entry name" value="RX-like_CC"/>
</dbReference>
<evidence type="ECO:0000313" key="11">
    <source>
        <dbReference type="EMBL" id="OAY45259.1"/>
    </source>
</evidence>
<dbReference type="GO" id="GO:0006952">
    <property type="term" value="P:defense response"/>
    <property type="evidence" value="ECO:0007669"/>
    <property type="project" value="UniProtKB-KW"/>
</dbReference>
<dbReference type="Pfam" id="PF23559">
    <property type="entry name" value="WHD_DRP"/>
    <property type="match status" value="1"/>
</dbReference>
<dbReference type="FunFam" id="3.40.50.300:FF:001091">
    <property type="entry name" value="Probable disease resistance protein At1g61300"/>
    <property type="match status" value="1"/>
</dbReference>
<feature type="signal peptide" evidence="6">
    <location>
        <begin position="1"/>
        <end position="15"/>
    </location>
</feature>
<evidence type="ECO:0000256" key="3">
    <source>
        <dbReference type="ARBA" id="ARBA00022741"/>
    </source>
</evidence>
<dbReference type="GO" id="GO:0043531">
    <property type="term" value="F:ADP binding"/>
    <property type="evidence" value="ECO:0007669"/>
    <property type="project" value="InterPro"/>
</dbReference>
<dbReference type="FunFam" id="1.10.10.10:FF:000322">
    <property type="entry name" value="Probable disease resistance protein At1g63360"/>
    <property type="match status" value="1"/>
</dbReference>
<evidence type="ECO:0000256" key="5">
    <source>
        <dbReference type="ARBA" id="ARBA00022840"/>
    </source>
</evidence>
<evidence type="ECO:0000259" key="10">
    <source>
        <dbReference type="Pfam" id="PF25019"/>
    </source>
</evidence>
<feature type="domain" description="Disease resistance N-terminal" evidence="8">
    <location>
        <begin position="46"/>
        <end position="134"/>
    </location>
</feature>
<feature type="chain" id="PRO_5012271289" evidence="6">
    <location>
        <begin position="16"/>
        <end position="1060"/>
    </location>
</feature>
<evidence type="ECO:0000259" key="7">
    <source>
        <dbReference type="Pfam" id="PF00931"/>
    </source>
</evidence>
<dbReference type="InterPro" id="IPR042197">
    <property type="entry name" value="Apaf_helical"/>
</dbReference>
<feature type="domain" description="NB-ARC" evidence="7">
    <location>
        <begin position="208"/>
        <end position="374"/>
    </location>
</feature>
<evidence type="ECO:0000256" key="4">
    <source>
        <dbReference type="ARBA" id="ARBA00022821"/>
    </source>
</evidence>
<dbReference type="PRINTS" id="PR00364">
    <property type="entry name" value="DISEASERSIST"/>
</dbReference>
<dbReference type="InterPro" id="IPR058922">
    <property type="entry name" value="WHD_DRP"/>
</dbReference>
<accession>A0A2C9VIH5</accession>
<dbReference type="InterPro" id="IPR027417">
    <property type="entry name" value="P-loop_NTPase"/>
</dbReference>
<dbReference type="InterPro" id="IPR036388">
    <property type="entry name" value="WH-like_DNA-bd_sf"/>
</dbReference>
<evidence type="ECO:0000259" key="8">
    <source>
        <dbReference type="Pfam" id="PF18052"/>
    </source>
</evidence>
<keyword evidence="1" id="KW-0433">Leucine-rich repeat</keyword>
<dbReference type="PANTHER" id="PTHR36766:SF38">
    <property type="entry name" value="DISEASE RESISTANCE PROTEIN RGA3"/>
    <property type="match status" value="1"/>
</dbReference>
<dbReference type="SUPFAM" id="SSF52058">
    <property type="entry name" value="L domain-like"/>
    <property type="match status" value="1"/>
</dbReference>
<keyword evidence="4" id="KW-0611">Plant defense</keyword>
<keyword evidence="5" id="KW-0067">ATP-binding</keyword>
<dbReference type="Gene3D" id="1.10.8.430">
    <property type="entry name" value="Helical domain of apoptotic protease-activating factors"/>
    <property type="match status" value="1"/>
</dbReference>
<dbReference type="Pfam" id="PF00931">
    <property type="entry name" value="NB-ARC"/>
    <property type="match status" value="1"/>
</dbReference>
<dbReference type="AlphaFoldDB" id="A0A2C9VIH5"/>
<dbReference type="InterPro" id="IPR032675">
    <property type="entry name" value="LRR_dom_sf"/>
</dbReference>
<gene>
    <name evidence="11" type="ORF">MANES_07G045400</name>
</gene>
<dbReference type="InterPro" id="IPR056789">
    <property type="entry name" value="LRR_R13L1-DRL21"/>
</dbReference>
<protein>
    <submittedName>
        <fullName evidence="11">Uncharacterized protein</fullName>
    </submittedName>
</protein>
<name>A0A2C9VIH5_MANES</name>
<proteinExistence type="predicted"/>
<dbReference type="Gene3D" id="3.40.50.300">
    <property type="entry name" value="P-loop containing nucleotide triphosphate hydrolases"/>
    <property type="match status" value="1"/>
</dbReference>
<dbReference type="InterPro" id="IPR002182">
    <property type="entry name" value="NB-ARC"/>
</dbReference>
<evidence type="ECO:0000256" key="6">
    <source>
        <dbReference type="SAM" id="SignalP"/>
    </source>
</evidence>
<evidence type="ECO:0000259" key="9">
    <source>
        <dbReference type="Pfam" id="PF23559"/>
    </source>
</evidence>
<feature type="domain" description="Disease resistance protein winged helix" evidence="9">
    <location>
        <begin position="459"/>
        <end position="531"/>
    </location>
</feature>
<dbReference type="Pfam" id="PF25019">
    <property type="entry name" value="LRR_R13L1-DRL21"/>
    <property type="match status" value="1"/>
</dbReference>
<evidence type="ECO:0000256" key="1">
    <source>
        <dbReference type="ARBA" id="ARBA00022614"/>
    </source>
</evidence>
<dbReference type="Gene3D" id="1.10.10.10">
    <property type="entry name" value="Winged helix-like DNA-binding domain superfamily/Winged helix DNA-binding domain"/>
    <property type="match status" value="1"/>
</dbReference>
<dbReference type="GO" id="GO:0051707">
    <property type="term" value="P:response to other organism"/>
    <property type="evidence" value="ECO:0007669"/>
    <property type="project" value="UniProtKB-ARBA"/>
</dbReference>
<keyword evidence="6" id="KW-0732">Signal</keyword>
<keyword evidence="2" id="KW-0677">Repeat</keyword>